<dbReference type="EMBL" id="MN740805">
    <property type="protein sequence ID" value="QHS82773.1"/>
    <property type="molecule type" value="Genomic_DNA"/>
</dbReference>
<dbReference type="EC" id="2.1.1.56" evidence="1"/>
<dbReference type="GO" id="GO:0003723">
    <property type="term" value="F:RNA binding"/>
    <property type="evidence" value="ECO:0007669"/>
    <property type="project" value="UniProtKB-KW"/>
</dbReference>
<dbReference type="GO" id="GO:0005634">
    <property type="term" value="C:nucleus"/>
    <property type="evidence" value="ECO:0007669"/>
    <property type="project" value="TreeGrafter"/>
</dbReference>
<sequence length="1224" mass="141361">MSKSQKEYGKMKKDGQKEFRNASEQKTIRQKKEEFETIVGHYLDSNPYIQTNRKSSELEIRFGTNTRLSRPISKINYDNVIKQLYACGFRIDNPDGLQILRINTEYTDSRTGQSKMSNVRAEIMGSDLIQEYCRTNSIEKLMSMPSNTHNKLKFTQKMTAQDKSGVNIQRLDMDDFNFRVSYQTEQDYNMKAPFVQRIVSEWNDSKKIFRCMNRVRFYHPELPIFADLSIVKSSRKSNYVAIPQYTIQDAEVFKNIEQYEIELEVDNKRVGPSAAVYNSVDKLMVALRKCIRIVLSGLQETKYPISYSEREVILQSYMRLVHMQDKDSEKENSDEEKTQKESGESKGEDEGENEDKKSKYVNRRVLPKDFIGPASFTLQLENIIEKSETVETNIPNIRKNYAVTEKADGDRKLLFISDTGKIYLIDTNMNVQFSGARTSEKTIFNSLLDGEYIKLNKEGNYIHRYMAFDIYYVNKKSVREFIFVSNDEELPVSKQRLRLLEEFTTLIKPISVLEEKGEVETKEPKHLTEFKVQCKNFYYEPTIFQSCSRVLSHTKDAVYEYNTDGLIFTPTNLAVGASELGNKAGPLYKSTWSASFKWKPPKFNTIDFLVSVKKDKTGKDEIHHIFQDSRNMDGQQDILQYKTLVLMCGFDERKHGFINPFQDILNDKLPDPSDIDNEQTYKPVPFQPTEPSDSSACLCNIMLHGPNLTMMTEEEQYFEEDMIVEFSYDPLKEPGWRWTPLRVRYDKTAELNAGQHNYGNAYHVANNNWQSIHNPISEEMLTTGENIPTDFVGDSNDNEVYYIRSNETNTRGLRDFHNLYVKKNLISAVSHRNDTLIDYAVGKAGDLSKWVSAKLSFVFGVDISKDNIHNQVDGACTRFLKARRKFPDMHRALFVVGNSGLNIRTGKALATEKDKEITQAVFGQGPKDTVRLGAGVYKQYGVAESGFHVSSCQFAMHYFFENQTSLHQFLRNLSECTKVNGYYIATCYDGQTVFNILSDKQKGDSLTFMKDGRKMYEITKSYDQTGFPQDEMSLGYAIDVYQESIGKVFREYLVNYEYFKKMMFDYGFVPVSKEEAKHMNMPDGSGLFSELYTFMLNELKRDPKKHKDYGTAANMSPEERQISFMNRYFIFKKVRQVDAKRLDEIIGKRVELVDQLGQEAIVAAEEAKVAEESSISTKKPRLKLKIVKDEQQPAQEVVVLDDVKAPKKIKRKLKLVQFDAPSET</sequence>
<keyword evidence="3" id="KW-0808">Transferase</keyword>
<organism evidence="8">
    <name type="scientific">viral metagenome</name>
    <dbReference type="NCBI Taxonomy" id="1070528"/>
    <lineage>
        <taxon>unclassified sequences</taxon>
        <taxon>metagenomes</taxon>
        <taxon>organismal metagenomes</taxon>
    </lineage>
</organism>
<dbReference type="Gene3D" id="2.40.50.140">
    <property type="entry name" value="Nucleic acid-binding proteins"/>
    <property type="match status" value="1"/>
</dbReference>
<dbReference type="Gene3D" id="3.30.470.30">
    <property type="entry name" value="DNA ligase/mRNA capping enzyme"/>
    <property type="match status" value="1"/>
</dbReference>
<evidence type="ECO:0000259" key="7">
    <source>
        <dbReference type="PROSITE" id="PS51562"/>
    </source>
</evidence>
<keyword evidence="5" id="KW-0694">RNA-binding</keyword>
<dbReference type="GO" id="GO:0005524">
    <property type="term" value="F:ATP binding"/>
    <property type="evidence" value="ECO:0007669"/>
    <property type="project" value="InterPro"/>
</dbReference>
<proteinExistence type="predicted"/>
<evidence type="ECO:0000256" key="6">
    <source>
        <dbReference type="SAM" id="MobiDB-lite"/>
    </source>
</evidence>
<protein>
    <recommendedName>
        <fullName evidence="1">mRNA (guanine-N(7))-methyltransferase</fullName>
        <ecNumber evidence="1">2.1.1.56</ecNumber>
    </recommendedName>
</protein>
<evidence type="ECO:0000256" key="5">
    <source>
        <dbReference type="ARBA" id="ARBA00022884"/>
    </source>
</evidence>
<dbReference type="Pfam" id="PF03291">
    <property type="entry name" value="mRNA_G-N7_MeTrfase"/>
    <property type="match status" value="1"/>
</dbReference>
<dbReference type="InterPro" id="IPR004971">
    <property type="entry name" value="mRNA_G-N7_MeTrfase_dom"/>
</dbReference>
<reference evidence="8" key="1">
    <citation type="journal article" date="2020" name="Nature">
        <title>Giant virus diversity and host interactions through global metagenomics.</title>
        <authorList>
            <person name="Schulz F."/>
            <person name="Roux S."/>
            <person name="Paez-Espino D."/>
            <person name="Jungbluth S."/>
            <person name="Walsh D.A."/>
            <person name="Denef V.J."/>
            <person name="McMahon K.D."/>
            <person name="Konstantinidis K.T."/>
            <person name="Eloe-Fadrosh E.A."/>
            <person name="Kyrpides N.C."/>
            <person name="Woyke T."/>
        </authorList>
    </citation>
    <scope>NUCLEOTIDE SEQUENCE</scope>
    <source>
        <strain evidence="8">GVMAG-S-1101171-111</strain>
    </source>
</reference>
<evidence type="ECO:0000313" key="8">
    <source>
        <dbReference type="EMBL" id="QHS82773.1"/>
    </source>
</evidence>
<dbReference type="InterPro" id="IPR001339">
    <property type="entry name" value="mRNA_cap_enzyme_adenylation"/>
</dbReference>
<evidence type="ECO:0000256" key="1">
    <source>
        <dbReference type="ARBA" id="ARBA00011926"/>
    </source>
</evidence>
<name>A0A6C0ATG5_9ZZZZ</name>
<dbReference type="Pfam" id="PF01331">
    <property type="entry name" value="mRNA_cap_enzyme"/>
    <property type="match status" value="1"/>
</dbReference>
<dbReference type="Gene3D" id="3.40.50.150">
    <property type="entry name" value="Vaccinia Virus protein VP39"/>
    <property type="match status" value="1"/>
</dbReference>
<dbReference type="AlphaFoldDB" id="A0A6C0ATG5"/>
<dbReference type="SUPFAM" id="SSF53335">
    <property type="entry name" value="S-adenosyl-L-methionine-dependent methyltransferases"/>
    <property type="match status" value="1"/>
</dbReference>
<dbReference type="GO" id="GO:0004482">
    <property type="term" value="F:mRNA 5'-cap (guanine-N7-)-methyltransferase activity"/>
    <property type="evidence" value="ECO:0007669"/>
    <property type="project" value="UniProtKB-EC"/>
</dbReference>
<evidence type="ECO:0000256" key="4">
    <source>
        <dbReference type="ARBA" id="ARBA00022691"/>
    </source>
</evidence>
<evidence type="ECO:0000256" key="2">
    <source>
        <dbReference type="ARBA" id="ARBA00022603"/>
    </source>
</evidence>
<keyword evidence="2" id="KW-0489">Methyltransferase</keyword>
<dbReference type="InterPro" id="IPR039753">
    <property type="entry name" value="RG7MT1"/>
</dbReference>
<accession>A0A6C0ATG5</accession>
<dbReference type="GO" id="GO:0004484">
    <property type="term" value="F:mRNA guanylyltransferase activity"/>
    <property type="evidence" value="ECO:0007669"/>
    <property type="project" value="InterPro"/>
</dbReference>
<dbReference type="PANTHER" id="PTHR12189">
    <property type="entry name" value="MRNA GUANINE-7- METHYLTRANSFERASE"/>
    <property type="match status" value="1"/>
</dbReference>
<dbReference type="InterPro" id="IPR012340">
    <property type="entry name" value="NA-bd_OB-fold"/>
</dbReference>
<dbReference type="SUPFAM" id="SSF56091">
    <property type="entry name" value="DNA ligase/mRNA capping enzyme, catalytic domain"/>
    <property type="match status" value="1"/>
</dbReference>
<feature type="domain" description="MRNA cap 0 methyltransferase" evidence="7">
    <location>
        <begin position="809"/>
        <end position="1134"/>
    </location>
</feature>
<dbReference type="SUPFAM" id="SSF50249">
    <property type="entry name" value="Nucleic acid-binding proteins"/>
    <property type="match status" value="1"/>
</dbReference>
<feature type="region of interest" description="Disordered" evidence="6">
    <location>
        <begin position="324"/>
        <end position="359"/>
    </location>
</feature>
<feature type="compositionally biased region" description="Basic and acidic residues" evidence="6">
    <location>
        <begin position="324"/>
        <end position="358"/>
    </location>
</feature>
<dbReference type="PROSITE" id="PS51562">
    <property type="entry name" value="RNA_CAP0_MT"/>
    <property type="match status" value="1"/>
</dbReference>
<dbReference type="PANTHER" id="PTHR12189:SF2">
    <property type="entry name" value="MRNA CAP GUANINE-N7 METHYLTRANSFERASE"/>
    <property type="match status" value="1"/>
</dbReference>
<dbReference type="InterPro" id="IPR029063">
    <property type="entry name" value="SAM-dependent_MTases_sf"/>
</dbReference>
<feature type="region of interest" description="Disordered" evidence="6">
    <location>
        <begin position="1"/>
        <end position="28"/>
    </location>
</feature>
<keyword evidence="4" id="KW-0949">S-adenosyl-L-methionine</keyword>
<evidence type="ECO:0000256" key="3">
    <source>
        <dbReference type="ARBA" id="ARBA00022679"/>
    </source>
</evidence>